<feature type="binding site" evidence="7 8">
    <location>
        <position position="14"/>
    </location>
    <ligand>
        <name>S-adenosyl-L-methionine</name>
        <dbReference type="ChEBI" id="CHEBI:59789"/>
    </ligand>
</feature>
<evidence type="ECO:0000313" key="11">
    <source>
        <dbReference type="Proteomes" id="UP000176893"/>
    </source>
</evidence>
<keyword evidence="3 7" id="KW-0489">Methyltransferase</keyword>
<dbReference type="InterPro" id="IPR020598">
    <property type="entry name" value="rRNA_Ade_methylase_Trfase_N"/>
</dbReference>
<feature type="binding site" evidence="7 8">
    <location>
        <position position="109"/>
    </location>
    <ligand>
        <name>S-adenosyl-L-methionine</name>
        <dbReference type="ChEBI" id="CHEBI:59789"/>
    </ligand>
</feature>
<organism evidence="10 11">
    <name type="scientific">Candidatus Yanofskybacteria bacterium RIFCSPHIGHO2_01_FULL_41_26</name>
    <dbReference type="NCBI Taxonomy" id="1802661"/>
    <lineage>
        <taxon>Bacteria</taxon>
        <taxon>Candidatus Yanofskyibacteriota</taxon>
    </lineage>
</organism>
<evidence type="ECO:0000256" key="5">
    <source>
        <dbReference type="ARBA" id="ARBA00022691"/>
    </source>
</evidence>
<dbReference type="Pfam" id="PF00398">
    <property type="entry name" value="RrnaAD"/>
    <property type="match status" value="1"/>
</dbReference>
<evidence type="ECO:0000256" key="1">
    <source>
        <dbReference type="ARBA" id="ARBA00022490"/>
    </source>
</evidence>
<dbReference type="EMBL" id="MGJB01000017">
    <property type="protein sequence ID" value="OGM98352.1"/>
    <property type="molecule type" value="Genomic_DNA"/>
</dbReference>
<evidence type="ECO:0000256" key="2">
    <source>
        <dbReference type="ARBA" id="ARBA00022552"/>
    </source>
</evidence>
<evidence type="ECO:0000259" key="9">
    <source>
        <dbReference type="SMART" id="SM00650"/>
    </source>
</evidence>
<keyword evidence="1 7" id="KW-0963">Cytoplasm</keyword>
<name>A0A1F8EC22_9BACT</name>
<dbReference type="Gene3D" id="3.40.50.150">
    <property type="entry name" value="Vaccinia Virus protein VP39"/>
    <property type="match status" value="1"/>
</dbReference>
<dbReference type="GO" id="GO:0052908">
    <property type="term" value="F:16S rRNA (adenine(1518)-N(6)/adenine(1519)-N(6))-dimethyltransferase activity"/>
    <property type="evidence" value="ECO:0007669"/>
    <property type="project" value="UniProtKB-EC"/>
</dbReference>
<feature type="binding site" evidence="7 8">
    <location>
        <position position="39"/>
    </location>
    <ligand>
        <name>S-adenosyl-L-methionine</name>
        <dbReference type="ChEBI" id="CHEBI:59789"/>
    </ligand>
</feature>
<keyword evidence="4 7" id="KW-0808">Transferase</keyword>
<comment type="catalytic activity">
    <reaction evidence="7">
        <text>adenosine(1518)/adenosine(1519) in 16S rRNA + 4 S-adenosyl-L-methionine = N(6)-dimethyladenosine(1518)/N(6)-dimethyladenosine(1519) in 16S rRNA + 4 S-adenosyl-L-homocysteine + 4 H(+)</text>
        <dbReference type="Rhea" id="RHEA:19609"/>
        <dbReference type="Rhea" id="RHEA-COMP:10232"/>
        <dbReference type="Rhea" id="RHEA-COMP:10233"/>
        <dbReference type="ChEBI" id="CHEBI:15378"/>
        <dbReference type="ChEBI" id="CHEBI:57856"/>
        <dbReference type="ChEBI" id="CHEBI:59789"/>
        <dbReference type="ChEBI" id="CHEBI:74411"/>
        <dbReference type="ChEBI" id="CHEBI:74493"/>
        <dbReference type="EC" id="2.1.1.182"/>
    </reaction>
</comment>
<evidence type="ECO:0000256" key="7">
    <source>
        <dbReference type="HAMAP-Rule" id="MF_00607"/>
    </source>
</evidence>
<dbReference type="Proteomes" id="UP000176893">
    <property type="component" value="Unassembled WGS sequence"/>
</dbReference>
<dbReference type="PANTHER" id="PTHR11727:SF7">
    <property type="entry name" value="DIMETHYLADENOSINE TRANSFERASE-RELATED"/>
    <property type="match status" value="1"/>
</dbReference>
<keyword evidence="6 7" id="KW-0694">RNA-binding</keyword>
<evidence type="ECO:0000256" key="6">
    <source>
        <dbReference type="ARBA" id="ARBA00022884"/>
    </source>
</evidence>
<dbReference type="STRING" id="1802661.A2649_03685"/>
<dbReference type="EC" id="2.1.1.182" evidence="7"/>
<sequence>MEITPKKTLGQNFLINAGILEKIVDAAELNKDDTILEVGPGTGNLTRLLSEKAGRVIAVEKDHRLIEDLEKEFPAVKFIEGDILKLDINELFRNLKLEIRNSHYKVAGNIPYYITSHLLKTIFERWPKPKLMVLTIQKEVAQRIVAKPPDMNLLALSIQLYAEPKIIGYISKGSFRPIPKVDSAIIKMKPKEGLGIKNNEKVLILAKKAFAGKRKQLKNTIGPEILNKAGVKLELRPEELSLEDWLKITSKV</sequence>
<dbReference type="Gene3D" id="1.10.8.100">
    <property type="entry name" value="Ribosomal RNA adenine dimethylase-like, domain 2"/>
    <property type="match status" value="1"/>
</dbReference>
<dbReference type="AlphaFoldDB" id="A0A1F8EC22"/>
<evidence type="ECO:0000313" key="10">
    <source>
        <dbReference type="EMBL" id="OGM98352.1"/>
    </source>
</evidence>
<feature type="binding site" evidence="7 8">
    <location>
        <position position="12"/>
    </location>
    <ligand>
        <name>S-adenosyl-L-methionine</name>
        <dbReference type="ChEBI" id="CHEBI:59789"/>
    </ligand>
</feature>
<protein>
    <recommendedName>
        <fullName evidence="7">Ribosomal RNA small subunit methyltransferase A</fullName>
        <ecNumber evidence="7">2.1.1.182</ecNumber>
    </recommendedName>
    <alternativeName>
        <fullName evidence="7">16S rRNA (adenine(1518)-N(6)/adenine(1519)-N(6))-dimethyltransferase</fullName>
    </alternativeName>
    <alternativeName>
        <fullName evidence="7">16S rRNA dimethyladenosine transferase</fullName>
    </alternativeName>
    <alternativeName>
        <fullName evidence="7">16S rRNA dimethylase</fullName>
    </alternativeName>
    <alternativeName>
        <fullName evidence="7">S-adenosylmethionine-6-N', N'-adenosyl(rRNA) dimethyltransferase</fullName>
    </alternativeName>
</protein>
<dbReference type="InterPro" id="IPR020596">
    <property type="entry name" value="rRNA_Ade_Mease_Trfase_CS"/>
</dbReference>
<evidence type="ECO:0000256" key="3">
    <source>
        <dbReference type="ARBA" id="ARBA00022603"/>
    </source>
</evidence>
<feature type="binding site" evidence="7 8">
    <location>
        <position position="82"/>
    </location>
    <ligand>
        <name>S-adenosyl-L-methionine</name>
        <dbReference type="ChEBI" id="CHEBI:59789"/>
    </ligand>
</feature>
<dbReference type="GO" id="GO:0003723">
    <property type="term" value="F:RNA binding"/>
    <property type="evidence" value="ECO:0007669"/>
    <property type="project" value="UniProtKB-UniRule"/>
</dbReference>
<dbReference type="PROSITE" id="PS51689">
    <property type="entry name" value="SAM_RNA_A_N6_MT"/>
    <property type="match status" value="1"/>
</dbReference>
<evidence type="ECO:0000256" key="8">
    <source>
        <dbReference type="PROSITE-ProRule" id="PRU01026"/>
    </source>
</evidence>
<dbReference type="InterPro" id="IPR023165">
    <property type="entry name" value="rRNA_Ade_diMease-like_C"/>
</dbReference>
<comment type="function">
    <text evidence="7">Specifically dimethylates two adjacent adenosines (A1518 and A1519) in the loop of a conserved hairpin near the 3'-end of 16S rRNA in the 30S particle. May play a critical role in biogenesis of 30S subunits.</text>
</comment>
<comment type="caution">
    <text evidence="10">The sequence shown here is derived from an EMBL/GenBank/DDBJ whole genome shotgun (WGS) entry which is preliminary data.</text>
</comment>
<gene>
    <name evidence="7" type="primary">rsmA</name>
    <name evidence="7" type="synonym">ksgA</name>
    <name evidence="10" type="ORF">A2649_03685</name>
</gene>
<proteinExistence type="inferred from homology"/>
<feature type="domain" description="Ribosomal RNA adenine methylase transferase N-terminal" evidence="9">
    <location>
        <begin position="19"/>
        <end position="192"/>
    </location>
</feature>
<dbReference type="SMART" id="SM00650">
    <property type="entry name" value="rADc"/>
    <property type="match status" value="1"/>
</dbReference>
<dbReference type="HAMAP" id="MF_00607">
    <property type="entry name" value="16SrRNA_methyltr_A"/>
    <property type="match status" value="1"/>
</dbReference>
<dbReference type="CDD" id="cd02440">
    <property type="entry name" value="AdoMet_MTases"/>
    <property type="match status" value="1"/>
</dbReference>
<evidence type="ECO:0000256" key="4">
    <source>
        <dbReference type="ARBA" id="ARBA00022679"/>
    </source>
</evidence>
<dbReference type="NCBIfam" id="TIGR00755">
    <property type="entry name" value="ksgA"/>
    <property type="match status" value="1"/>
</dbReference>
<dbReference type="GO" id="GO:0005829">
    <property type="term" value="C:cytosol"/>
    <property type="evidence" value="ECO:0007669"/>
    <property type="project" value="TreeGrafter"/>
</dbReference>
<feature type="binding site" evidence="7 8">
    <location>
        <position position="60"/>
    </location>
    <ligand>
        <name>S-adenosyl-L-methionine</name>
        <dbReference type="ChEBI" id="CHEBI:59789"/>
    </ligand>
</feature>
<dbReference type="SUPFAM" id="SSF53335">
    <property type="entry name" value="S-adenosyl-L-methionine-dependent methyltransferases"/>
    <property type="match status" value="1"/>
</dbReference>
<accession>A0A1F8EC22</accession>
<dbReference type="InterPro" id="IPR001737">
    <property type="entry name" value="KsgA/Erm"/>
</dbReference>
<dbReference type="PROSITE" id="PS01131">
    <property type="entry name" value="RRNA_A_DIMETH"/>
    <property type="match status" value="1"/>
</dbReference>
<comment type="subcellular location">
    <subcellularLocation>
        <location evidence="7">Cytoplasm</location>
    </subcellularLocation>
</comment>
<keyword evidence="2 7" id="KW-0698">rRNA processing</keyword>
<dbReference type="PANTHER" id="PTHR11727">
    <property type="entry name" value="DIMETHYLADENOSINE TRANSFERASE"/>
    <property type="match status" value="1"/>
</dbReference>
<comment type="similarity">
    <text evidence="7">Belongs to the class I-like SAM-binding methyltransferase superfamily. rRNA adenine N(6)-methyltransferase family. RsmA subfamily.</text>
</comment>
<dbReference type="InterPro" id="IPR011530">
    <property type="entry name" value="rRNA_adenine_dimethylase"/>
</dbReference>
<dbReference type="InterPro" id="IPR029063">
    <property type="entry name" value="SAM-dependent_MTases_sf"/>
</dbReference>
<keyword evidence="5 7" id="KW-0949">S-adenosyl-L-methionine</keyword>
<reference evidence="10 11" key="1">
    <citation type="journal article" date="2016" name="Nat. Commun.">
        <title>Thousands of microbial genomes shed light on interconnected biogeochemical processes in an aquifer system.</title>
        <authorList>
            <person name="Anantharaman K."/>
            <person name="Brown C.T."/>
            <person name="Hug L.A."/>
            <person name="Sharon I."/>
            <person name="Castelle C.J."/>
            <person name="Probst A.J."/>
            <person name="Thomas B.C."/>
            <person name="Singh A."/>
            <person name="Wilkins M.J."/>
            <person name="Karaoz U."/>
            <person name="Brodie E.L."/>
            <person name="Williams K.H."/>
            <person name="Hubbard S.S."/>
            <person name="Banfield J.F."/>
        </authorList>
    </citation>
    <scope>NUCLEOTIDE SEQUENCE [LARGE SCALE GENOMIC DNA]</scope>
</reference>